<name>A0A194XHG9_MOLSC</name>
<sequence>MPSVRVNPRKTKPPPNQILVTVRLRRIVPCLPRLKRPPVALLLLSAANAMYPHGCGHWKLSGCAAERIRCRCTADGWMEMDANCPLQQM</sequence>
<organism evidence="1 2">
    <name type="scientific">Mollisia scopiformis</name>
    <name type="common">Conifer needle endophyte fungus</name>
    <name type="synonym">Phialocephala scopiformis</name>
    <dbReference type="NCBI Taxonomy" id="149040"/>
    <lineage>
        <taxon>Eukaryota</taxon>
        <taxon>Fungi</taxon>
        <taxon>Dikarya</taxon>
        <taxon>Ascomycota</taxon>
        <taxon>Pezizomycotina</taxon>
        <taxon>Leotiomycetes</taxon>
        <taxon>Helotiales</taxon>
        <taxon>Mollisiaceae</taxon>
        <taxon>Mollisia</taxon>
    </lineage>
</organism>
<dbReference type="InParanoid" id="A0A194XHG9"/>
<dbReference type="EMBL" id="KQ947411">
    <property type="protein sequence ID" value="KUJ19608.1"/>
    <property type="molecule type" value="Genomic_DNA"/>
</dbReference>
<keyword evidence="2" id="KW-1185">Reference proteome</keyword>
<protein>
    <submittedName>
        <fullName evidence="1">Uncharacterized protein</fullName>
    </submittedName>
</protein>
<gene>
    <name evidence="1" type="ORF">LY89DRAFT_496254</name>
</gene>
<proteinExistence type="predicted"/>
<dbReference type="KEGG" id="psco:LY89DRAFT_496254"/>
<evidence type="ECO:0000313" key="1">
    <source>
        <dbReference type="EMBL" id="KUJ19608.1"/>
    </source>
</evidence>
<dbReference type="GeneID" id="28817656"/>
<reference evidence="1 2" key="1">
    <citation type="submission" date="2015-10" db="EMBL/GenBank/DDBJ databases">
        <title>Full genome of DAOMC 229536 Phialocephala scopiformis, a fungal endophyte of spruce producing the potent anti-insectan compound rugulosin.</title>
        <authorList>
            <consortium name="DOE Joint Genome Institute"/>
            <person name="Walker A.K."/>
            <person name="Frasz S.L."/>
            <person name="Seifert K.A."/>
            <person name="Miller J.D."/>
            <person name="Mondo S.J."/>
            <person name="Labutti K."/>
            <person name="Lipzen A."/>
            <person name="Dockter R."/>
            <person name="Kennedy M."/>
            <person name="Grigoriev I.V."/>
            <person name="Spatafora J.W."/>
        </authorList>
    </citation>
    <scope>NUCLEOTIDE SEQUENCE [LARGE SCALE GENOMIC DNA]</scope>
    <source>
        <strain evidence="1 2">CBS 120377</strain>
    </source>
</reference>
<accession>A0A194XHG9</accession>
<dbReference type="AlphaFoldDB" id="A0A194XHG9"/>
<evidence type="ECO:0000313" key="2">
    <source>
        <dbReference type="Proteomes" id="UP000070700"/>
    </source>
</evidence>
<dbReference type="Proteomes" id="UP000070700">
    <property type="component" value="Unassembled WGS sequence"/>
</dbReference>
<dbReference type="RefSeq" id="XP_018073963.1">
    <property type="nucleotide sequence ID" value="XM_018207930.1"/>
</dbReference>